<dbReference type="OrthoDB" id="512570at2"/>
<dbReference type="InterPro" id="IPR029033">
    <property type="entry name" value="His_PPase_superfam"/>
</dbReference>
<dbReference type="InterPro" id="IPR050275">
    <property type="entry name" value="PGM_Phosphatase"/>
</dbReference>
<dbReference type="GO" id="GO:0005737">
    <property type="term" value="C:cytoplasm"/>
    <property type="evidence" value="ECO:0007669"/>
    <property type="project" value="TreeGrafter"/>
</dbReference>
<dbReference type="STRING" id="1385514.N782_05270"/>
<dbReference type="eggNOG" id="COG0406">
    <property type="taxonomic scope" value="Bacteria"/>
</dbReference>
<dbReference type="GO" id="GO:0016791">
    <property type="term" value="F:phosphatase activity"/>
    <property type="evidence" value="ECO:0007669"/>
    <property type="project" value="TreeGrafter"/>
</dbReference>
<dbReference type="PANTHER" id="PTHR48100:SF1">
    <property type="entry name" value="HISTIDINE PHOSPHATASE FAMILY PROTEIN-RELATED"/>
    <property type="match status" value="1"/>
</dbReference>
<dbReference type="RefSeq" id="WP_036817735.1">
    <property type="nucleotide sequence ID" value="NZ_AVBF01000013.1"/>
</dbReference>
<dbReference type="EMBL" id="AVBF01000013">
    <property type="protein sequence ID" value="KGP73444.1"/>
    <property type="molecule type" value="Genomic_DNA"/>
</dbReference>
<keyword evidence="2" id="KW-1185">Reference proteome</keyword>
<dbReference type="PANTHER" id="PTHR48100">
    <property type="entry name" value="BROAD-SPECIFICITY PHOSPHATASE YOR283W-RELATED"/>
    <property type="match status" value="1"/>
</dbReference>
<dbReference type="Gene3D" id="3.40.50.1240">
    <property type="entry name" value="Phosphoglycerate mutase-like"/>
    <property type="match status" value="1"/>
</dbReference>
<dbReference type="InterPro" id="IPR013078">
    <property type="entry name" value="His_Pase_superF_clade-1"/>
</dbReference>
<dbReference type="SMART" id="SM00855">
    <property type="entry name" value="PGAM"/>
    <property type="match status" value="1"/>
</dbReference>
<evidence type="ECO:0000313" key="2">
    <source>
        <dbReference type="Proteomes" id="UP000030147"/>
    </source>
</evidence>
<proteinExistence type="predicted"/>
<accession>A0A0A2TD34</accession>
<dbReference type="Pfam" id="PF00300">
    <property type="entry name" value="His_Phos_1"/>
    <property type="match status" value="1"/>
</dbReference>
<comment type="caution">
    <text evidence="1">The sequence shown here is derived from an EMBL/GenBank/DDBJ whole genome shotgun (WGS) entry which is preliminary data.</text>
</comment>
<dbReference type="AlphaFoldDB" id="A0A0A2TD34"/>
<organism evidence="1 2">
    <name type="scientific">Pontibacillus yanchengensis Y32</name>
    <dbReference type="NCBI Taxonomy" id="1385514"/>
    <lineage>
        <taxon>Bacteria</taxon>
        <taxon>Bacillati</taxon>
        <taxon>Bacillota</taxon>
        <taxon>Bacilli</taxon>
        <taxon>Bacillales</taxon>
        <taxon>Bacillaceae</taxon>
        <taxon>Pontibacillus</taxon>
    </lineage>
</organism>
<dbReference type="CDD" id="cd07067">
    <property type="entry name" value="HP_PGM_like"/>
    <property type="match status" value="1"/>
</dbReference>
<evidence type="ECO:0000313" key="1">
    <source>
        <dbReference type="EMBL" id="KGP73444.1"/>
    </source>
</evidence>
<dbReference type="Proteomes" id="UP000030147">
    <property type="component" value="Unassembled WGS sequence"/>
</dbReference>
<name>A0A0A2TD34_9BACI</name>
<reference evidence="1 2" key="1">
    <citation type="journal article" date="2015" name="Stand. Genomic Sci.">
        <title>High quality draft genome sequence of the moderately halophilic bacterium Pontibacillus yanchengensis Y32(T) and comparison among Pontibacillus genomes.</title>
        <authorList>
            <person name="Huang J."/>
            <person name="Qiao Z.X."/>
            <person name="Tang J.W."/>
            <person name="Wang G."/>
        </authorList>
    </citation>
    <scope>NUCLEOTIDE SEQUENCE [LARGE SCALE GENOMIC DNA]</scope>
    <source>
        <strain evidence="1 2">Y32</strain>
    </source>
</reference>
<dbReference type="SUPFAM" id="SSF53254">
    <property type="entry name" value="Phosphoglycerate mutase-like"/>
    <property type="match status" value="1"/>
</dbReference>
<gene>
    <name evidence="1" type="ORF">N782_05270</name>
</gene>
<sequence length="185" mass="21630">MGKRIYIIRHCKAEGQEFDAQLTDEGHKQAQQLRDLFSTIEVDRIISSPYRRAVQSIKPLSETKRVEIETDSRLEERNLSSKQLTDWLEKLESTFLNMDLTFEGGESSREATERVVQLMEECEADEMEESIIVVTHGNLMALLLNHFLHDFGFEGWKGLSNPDVYLLQINEDRAEVERVWNNRWI</sequence>
<protein>
    <submittedName>
        <fullName evidence="1">Phosphoglycerate mutase</fullName>
    </submittedName>
</protein>